<name>A0AAE0FY60_9CHLO</name>
<dbReference type="GO" id="GO:0009507">
    <property type="term" value="C:chloroplast"/>
    <property type="evidence" value="ECO:0007669"/>
    <property type="project" value="TreeGrafter"/>
</dbReference>
<comment type="caution">
    <text evidence="2">The sequence shown here is derived from an EMBL/GenBank/DDBJ whole genome shotgun (WGS) entry which is preliminary data.</text>
</comment>
<gene>
    <name evidence="2" type="ORF">CYMTET_23590</name>
</gene>
<dbReference type="PANTHER" id="PTHR15852">
    <property type="entry name" value="PLASTID TRANSCRIPTIONALLY ACTIVE PROTEIN"/>
    <property type="match status" value="1"/>
</dbReference>
<dbReference type="SUPFAM" id="SSF57938">
    <property type="entry name" value="DnaJ/Hsp40 cysteine-rich domain"/>
    <property type="match status" value="1"/>
</dbReference>
<keyword evidence="2" id="KW-0647">Proteasome</keyword>
<evidence type="ECO:0000313" key="3">
    <source>
        <dbReference type="Proteomes" id="UP001190700"/>
    </source>
</evidence>
<dbReference type="AlphaFoldDB" id="A0AAE0FY60"/>
<dbReference type="EMBL" id="LGRX02012150">
    <property type="protein sequence ID" value="KAK3267878.1"/>
    <property type="molecule type" value="Genomic_DNA"/>
</dbReference>
<dbReference type="GO" id="GO:0048564">
    <property type="term" value="P:photosystem I assembly"/>
    <property type="evidence" value="ECO:0007669"/>
    <property type="project" value="TreeGrafter"/>
</dbReference>
<reference evidence="2 3" key="1">
    <citation type="journal article" date="2015" name="Genome Biol. Evol.">
        <title>Comparative Genomics of a Bacterivorous Green Alga Reveals Evolutionary Causalities and Consequences of Phago-Mixotrophic Mode of Nutrition.</title>
        <authorList>
            <person name="Burns J.A."/>
            <person name="Paasch A."/>
            <person name="Narechania A."/>
            <person name="Kim E."/>
        </authorList>
    </citation>
    <scope>NUCLEOTIDE SEQUENCE [LARGE SCALE GENOMIC DNA]</scope>
    <source>
        <strain evidence="2 3">PLY_AMNH</strain>
    </source>
</reference>
<keyword evidence="3" id="KW-1185">Reference proteome</keyword>
<dbReference type="InterPro" id="IPR036410">
    <property type="entry name" value="HSP_DnaJ_Cys-rich_dom_sf"/>
</dbReference>
<protein>
    <submittedName>
        <fullName evidence="2">Proteasome subunit alpha type-2</fullName>
    </submittedName>
</protein>
<dbReference type="Proteomes" id="UP001190700">
    <property type="component" value="Unassembled WGS sequence"/>
</dbReference>
<dbReference type="GO" id="GO:0000502">
    <property type="term" value="C:proteasome complex"/>
    <property type="evidence" value="ECO:0007669"/>
    <property type="project" value="UniProtKB-KW"/>
</dbReference>
<dbReference type="GO" id="GO:0047134">
    <property type="term" value="F:protein-disulfide reductase [NAD(P)H] activity"/>
    <property type="evidence" value="ECO:0007669"/>
    <property type="project" value="TreeGrafter"/>
</dbReference>
<evidence type="ECO:0000313" key="2">
    <source>
        <dbReference type="EMBL" id="KAK3267878.1"/>
    </source>
</evidence>
<evidence type="ECO:0000256" key="1">
    <source>
        <dbReference type="SAM" id="MobiDB-lite"/>
    </source>
</evidence>
<sequence>MDLTTPVASKVLPSVQSAFAGTSVVAKKELPKARCAKETPIVSCAAKPSATSDGEGASQRLAEKTLAPSSDSAGAVQQQAGAGVIAARSSRRQMLCGCGAVLAAGAFNVDAAGAAGEPSACPNCFGEGAVVCDMCGGTGKWRALSRKRAQDKYEFTECPTCYGRGKLVCPVCLGTGQGNVRGLLRRPESKDLLDKMYHGELAPKMMI</sequence>
<organism evidence="2 3">
    <name type="scientific">Cymbomonas tetramitiformis</name>
    <dbReference type="NCBI Taxonomy" id="36881"/>
    <lineage>
        <taxon>Eukaryota</taxon>
        <taxon>Viridiplantae</taxon>
        <taxon>Chlorophyta</taxon>
        <taxon>Pyramimonadophyceae</taxon>
        <taxon>Pyramimonadales</taxon>
        <taxon>Pyramimonadaceae</taxon>
        <taxon>Cymbomonas</taxon>
    </lineage>
</organism>
<dbReference type="PANTHER" id="PTHR15852:SF56">
    <property type="entry name" value="PROTEIN PHOTOSYSTEM I ASSEMBLY 2, CHLOROPLASTIC"/>
    <property type="match status" value="1"/>
</dbReference>
<proteinExistence type="predicted"/>
<feature type="region of interest" description="Disordered" evidence="1">
    <location>
        <begin position="46"/>
        <end position="73"/>
    </location>
</feature>
<accession>A0AAE0FY60</accession>